<evidence type="ECO:0000256" key="3">
    <source>
        <dbReference type="ARBA" id="ARBA00010742"/>
    </source>
</evidence>
<dbReference type="RefSeq" id="WP_133580296.1">
    <property type="nucleotide sequence ID" value="NZ_SNYJ01000006.1"/>
</dbReference>
<comment type="similarity">
    <text evidence="3">Belongs to the bacterial solute-binding protein SsuA/TauA family.</text>
</comment>
<dbReference type="Pfam" id="PF13379">
    <property type="entry name" value="NMT1_2"/>
    <property type="match status" value="1"/>
</dbReference>
<evidence type="ECO:0000256" key="8">
    <source>
        <dbReference type="ARBA" id="ARBA00023136"/>
    </source>
</evidence>
<evidence type="ECO:0000256" key="4">
    <source>
        <dbReference type="ARBA" id="ARBA00022448"/>
    </source>
</evidence>
<keyword evidence="6" id="KW-0997">Cell inner membrane</keyword>
<evidence type="ECO:0000256" key="7">
    <source>
        <dbReference type="ARBA" id="ARBA00022729"/>
    </source>
</evidence>
<proteinExistence type="inferred from homology"/>
<gene>
    <name evidence="13" type="ORF">EV213_106213</name>
</gene>
<evidence type="ECO:0000259" key="12">
    <source>
        <dbReference type="SMART" id="SM00062"/>
    </source>
</evidence>
<keyword evidence="7 11" id="KW-0732">Signal</keyword>
<feature type="signal peptide" evidence="11">
    <location>
        <begin position="1"/>
        <end position="26"/>
    </location>
</feature>
<evidence type="ECO:0000256" key="2">
    <source>
        <dbReference type="ARBA" id="ARBA00004533"/>
    </source>
</evidence>
<evidence type="ECO:0000313" key="13">
    <source>
        <dbReference type="EMBL" id="TDQ40494.1"/>
    </source>
</evidence>
<dbReference type="InterPro" id="IPR044527">
    <property type="entry name" value="NrtA/CpmA_ABC-bd_dom"/>
</dbReference>
<dbReference type="PANTHER" id="PTHR30024">
    <property type="entry name" value="ALIPHATIC SULFONATES-BINDING PROTEIN-RELATED"/>
    <property type="match status" value="1"/>
</dbReference>
<dbReference type="PROSITE" id="PS51257">
    <property type="entry name" value="PROKAR_LIPOPROTEIN"/>
    <property type="match status" value="1"/>
</dbReference>
<dbReference type="GO" id="GO:0042597">
    <property type="term" value="C:periplasmic space"/>
    <property type="evidence" value="ECO:0007669"/>
    <property type="project" value="UniProtKB-SubCell"/>
</dbReference>
<evidence type="ECO:0000256" key="10">
    <source>
        <dbReference type="ARBA" id="ARBA00023288"/>
    </source>
</evidence>
<evidence type="ECO:0000256" key="9">
    <source>
        <dbReference type="ARBA" id="ARBA00023139"/>
    </source>
</evidence>
<protein>
    <submittedName>
        <fullName evidence="13">NitT/TauT family transport system substrate-binding protein</fullName>
    </submittedName>
</protein>
<keyword evidence="4" id="KW-0813">Transport</keyword>
<dbReference type="EMBL" id="SNYJ01000006">
    <property type="protein sequence ID" value="TDQ40494.1"/>
    <property type="molecule type" value="Genomic_DNA"/>
</dbReference>
<keyword evidence="8" id="KW-0472">Membrane</keyword>
<accession>A0A4R6UBN0</accession>
<reference evidence="13 14" key="1">
    <citation type="submission" date="2019-03" db="EMBL/GenBank/DDBJ databases">
        <title>Genomic Encyclopedia of Type Strains, Phase IV (KMG-IV): sequencing the most valuable type-strain genomes for metagenomic binning, comparative biology and taxonomic classification.</title>
        <authorList>
            <person name="Goeker M."/>
        </authorList>
    </citation>
    <scope>NUCLEOTIDE SEQUENCE [LARGE SCALE GENOMIC DNA]</scope>
    <source>
        <strain evidence="13 14">DSM 28697</strain>
    </source>
</reference>
<dbReference type="SUPFAM" id="SSF53850">
    <property type="entry name" value="Periplasmic binding protein-like II"/>
    <property type="match status" value="1"/>
</dbReference>
<evidence type="ECO:0000256" key="1">
    <source>
        <dbReference type="ARBA" id="ARBA00004418"/>
    </source>
</evidence>
<keyword evidence="10" id="KW-0449">Lipoprotein</keyword>
<keyword evidence="5" id="KW-1003">Cell membrane</keyword>
<name>A0A4R6UBN0_9BACI</name>
<feature type="chain" id="PRO_5020786608" evidence="11">
    <location>
        <begin position="27"/>
        <end position="328"/>
    </location>
</feature>
<dbReference type="NCBIfam" id="TIGR01728">
    <property type="entry name" value="SsuA_fam"/>
    <property type="match status" value="1"/>
</dbReference>
<keyword evidence="9" id="KW-0564">Palmitate</keyword>
<dbReference type="Proteomes" id="UP000295632">
    <property type="component" value="Unassembled WGS sequence"/>
</dbReference>
<comment type="caution">
    <text evidence="13">The sequence shown here is derived from an EMBL/GenBank/DDBJ whole genome shotgun (WGS) entry which is preliminary data.</text>
</comment>
<dbReference type="PANTHER" id="PTHR30024:SF47">
    <property type="entry name" value="TAURINE-BINDING PERIPLASMIC PROTEIN"/>
    <property type="match status" value="1"/>
</dbReference>
<dbReference type="CDD" id="cd13553">
    <property type="entry name" value="PBP2_NrtA_CpmA_like"/>
    <property type="match status" value="1"/>
</dbReference>
<evidence type="ECO:0000256" key="5">
    <source>
        <dbReference type="ARBA" id="ARBA00022475"/>
    </source>
</evidence>
<dbReference type="AlphaFoldDB" id="A0A4R6UBN0"/>
<dbReference type="InterPro" id="IPR001638">
    <property type="entry name" value="Solute-binding_3/MltF_N"/>
</dbReference>
<evidence type="ECO:0000313" key="14">
    <source>
        <dbReference type="Proteomes" id="UP000295632"/>
    </source>
</evidence>
<dbReference type="InterPro" id="IPR010067">
    <property type="entry name" value="ABC_SsuA_sub-bd"/>
</dbReference>
<sequence length="328" mass="35419">MKKIIFVFSMLLLFVISGCGSSSSNAGEGKTTVTIGYFPNINHTPAMVAREKGFYEETLGDDVQVEYKTFADGGTFMTALQAGEIEAGLVGPGPAMNNFVSGAKVQVVAGSSTGGTVVLASEQSGITTPEDMDGKTFVTPGIGCTHDVQFETFMKEKGLTSNRTGGTLKHVTGKPAQYLGMLKQGRVDVAVAPEPWASVIEADGANVIIDWDEVSFGETLPAAVFATSTKLLEKNPDVVEKLVSAHKRSIDFIQNNKDEAIDITIAGIKDITKQELELTIMERAFERTQFTYDVDPETIQAFGDSSFDLEFYDEQPDFTELVNASFIQ</sequence>
<comment type="subcellular location">
    <subcellularLocation>
        <location evidence="2">Cell inner membrane</location>
    </subcellularLocation>
    <subcellularLocation>
        <location evidence="1">Periplasm</location>
    </subcellularLocation>
</comment>
<dbReference type="Gene3D" id="3.40.190.10">
    <property type="entry name" value="Periplasmic binding protein-like II"/>
    <property type="match status" value="2"/>
</dbReference>
<organism evidence="13 14">
    <name type="scientific">Aureibacillus halotolerans</name>
    <dbReference type="NCBI Taxonomy" id="1508390"/>
    <lineage>
        <taxon>Bacteria</taxon>
        <taxon>Bacillati</taxon>
        <taxon>Bacillota</taxon>
        <taxon>Bacilli</taxon>
        <taxon>Bacillales</taxon>
        <taxon>Bacillaceae</taxon>
        <taxon>Aureibacillus</taxon>
    </lineage>
</organism>
<evidence type="ECO:0000256" key="6">
    <source>
        <dbReference type="ARBA" id="ARBA00022519"/>
    </source>
</evidence>
<dbReference type="SMART" id="SM00062">
    <property type="entry name" value="PBPb"/>
    <property type="match status" value="1"/>
</dbReference>
<dbReference type="OrthoDB" id="506341at2"/>
<evidence type="ECO:0000256" key="11">
    <source>
        <dbReference type="SAM" id="SignalP"/>
    </source>
</evidence>
<dbReference type="GO" id="GO:0042626">
    <property type="term" value="F:ATPase-coupled transmembrane transporter activity"/>
    <property type="evidence" value="ECO:0007669"/>
    <property type="project" value="InterPro"/>
</dbReference>
<dbReference type="GO" id="GO:0005886">
    <property type="term" value="C:plasma membrane"/>
    <property type="evidence" value="ECO:0007669"/>
    <property type="project" value="UniProtKB-SubCell"/>
</dbReference>
<feature type="domain" description="Solute-binding protein family 3/N-terminal" evidence="12">
    <location>
        <begin position="32"/>
        <end position="260"/>
    </location>
</feature>
<keyword evidence="14" id="KW-1185">Reference proteome</keyword>